<feature type="compositionally biased region" description="Basic and acidic residues" evidence="1">
    <location>
        <begin position="29"/>
        <end position="39"/>
    </location>
</feature>
<name>A0A9P6XSX6_9FUNG</name>
<reference evidence="2 3" key="1">
    <citation type="journal article" date="2020" name="Microb. Genom.">
        <title>Genetic diversity of clinical and environmental Mucorales isolates obtained from an investigation of mucormycosis cases among solid organ transplant recipients.</title>
        <authorList>
            <person name="Nguyen M.H."/>
            <person name="Kaul D."/>
            <person name="Muto C."/>
            <person name="Cheng S.J."/>
            <person name="Richter R.A."/>
            <person name="Bruno V.M."/>
            <person name="Liu G."/>
            <person name="Beyhan S."/>
            <person name="Sundermann A.J."/>
            <person name="Mounaud S."/>
            <person name="Pasculle A.W."/>
            <person name="Nierman W.C."/>
            <person name="Driscoll E."/>
            <person name="Cumbie R."/>
            <person name="Clancy C.J."/>
            <person name="Dupont C.L."/>
        </authorList>
    </citation>
    <scope>NUCLEOTIDE SEQUENCE [LARGE SCALE GENOMIC DNA]</scope>
    <source>
        <strain evidence="2 3">GL24</strain>
    </source>
</reference>
<accession>A0A9P6XSX6</accession>
<gene>
    <name evidence="2" type="ORF">G6F50_016553</name>
</gene>
<feature type="compositionally biased region" description="Basic and acidic residues" evidence="1">
    <location>
        <begin position="117"/>
        <end position="137"/>
    </location>
</feature>
<organism evidence="2 3">
    <name type="scientific">Rhizopus delemar</name>
    <dbReference type="NCBI Taxonomy" id="936053"/>
    <lineage>
        <taxon>Eukaryota</taxon>
        <taxon>Fungi</taxon>
        <taxon>Fungi incertae sedis</taxon>
        <taxon>Mucoromycota</taxon>
        <taxon>Mucoromycotina</taxon>
        <taxon>Mucoromycetes</taxon>
        <taxon>Mucorales</taxon>
        <taxon>Mucorineae</taxon>
        <taxon>Rhizopodaceae</taxon>
        <taxon>Rhizopus</taxon>
    </lineage>
</organism>
<dbReference type="Proteomes" id="UP000740926">
    <property type="component" value="Unassembled WGS sequence"/>
</dbReference>
<dbReference type="EMBL" id="JAANIU010010586">
    <property type="protein sequence ID" value="KAG1531710.1"/>
    <property type="molecule type" value="Genomic_DNA"/>
</dbReference>
<feature type="compositionally biased region" description="Basic and acidic residues" evidence="1">
    <location>
        <begin position="53"/>
        <end position="67"/>
    </location>
</feature>
<evidence type="ECO:0000313" key="2">
    <source>
        <dbReference type="EMBL" id="KAG1531710.1"/>
    </source>
</evidence>
<dbReference type="AlphaFoldDB" id="A0A9P6XSX6"/>
<feature type="region of interest" description="Disordered" evidence="1">
    <location>
        <begin position="53"/>
        <end position="74"/>
    </location>
</feature>
<sequence length="137" mass="15638">MAQSVVHQPVAGMEQVAPDHCHRHQGGHHRGEQRGAEQRLEARCRCIEQHRRAQRHADRQRHADQHEVGGVPQRLPEHRCLQQIDVVAQADEAQVAAVSQRVEVEVGHAQRQRRGHRQAEEHPQHEQRRAGEDPAGK</sequence>
<keyword evidence="3" id="KW-1185">Reference proteome</keyword>
<evidence type="ECO:0000313" key="3">
    <source>
        <dbReference type="Proteomes" id="UP000740926"/>
    </source>
</evidence>
<comment type="caution">
    <text evidence="2">The sequence shown here is derived from an EMBL/GenBank/DDBJ whole genome shotgun (WGS) entry which is preliminary data.</text>
</comment>
<feature type="region of interest" description="Disordered" evidence="1">
    <location>
        <begin position="105"/>
        <end position="137"/>
    </location>
</feature>
<protein>
    <submittedName>
        <fullName evidence="2">Uncharacterized protein</fullName>
    </submittedName>
</protein>
<evidence type="ECO:0000256" key="1">
    <source>
        <dbReference type="SAM" id="MobiDB-lite"/>
    </source>
</evidence>
<feature type="region of interest" description="Disordered" evidence="1">
    <location>
        <begin position="20"/>
        <end position="39"/>
    </location>
</feature>
<proteinExistence type="predicted"/>